<comment type="caution">
    <text evidence="1">The sequence shown here is derived from an EMBL/GenBank/DDBJ whole genome shotgun (WGS) entry which is preliminary data.</text>
</comment>
<dbReference type="EMBL" id="CAJVQC010021171">
    <property type="protein sequence ID" value="CAG8712077.1"/>
    <property type="molecule type" value="Genomic_DNA"/>
</dbReference>
<name>A0ACA9PMZ5_9GLOM</name>
<protein>
    <submittedName>
        <fullName evidence="1">22238_t:CDS:1</fullName>
    </submittedName>
</protein>
<proteinExistence type="predicted"/>
<dbReference type="Proteomes" id="UP000789920">
    <property type="component" value="Unassembled WGS sequence"/>
</dbReference>
<keyword evidence="2" id="KW-1185">Reference proteome</keyword>
<gene>
    <name evidence="1" type="ORF">RPERSI_LOCUS10611</name>
</gene>
<accession>A0ACA9PMZ5</accession>
<feature type="non-terminal residue" evidence="1">
    <location>
        <position position="1"/>
    </location>
</feature>
<organism evidence="1 2">
    <name type="scientific">Racocetra persica</name>
    <dbReference type="NCBI Taxonomy" id="160502"/>
    <lineage>
        <taxon>Eukaryota</taxon>
        <taxon>Fungi</taxon>
        <taxon>Fungi incertae sedis</taxon>
        <taxon>Mucoromycota</taxon>
        <taxon>Glomeromycotina</taxon>
        <taxon>Glomeromycetes</taxon>
        <taxon>Diversisporales</taxon>
        <taxon>Gigasporaceae</taxon>
        <taxon>Racocetra</taxon>
    </lineage>
</organism>
<reference evidence="1" key="1">
    <citation type="submission" date="2021-06" db="EMBL/GenBank/DDBJ databases">
        <authorList>
            <person name="Kallberg Y."/>
            <person name="Tangrot J."/>
            <person name="Rosling A."/>
        </authorList>
    </citation>
    <scope>NUCLEOTIDE SEQUENCE</scope>
    <source>
        <strain evidence="1">MA461A</strain>
    </source>
</reference>
<sequence length="59" mass="7020">AMNIQTSRQIKNSPYSLVFGQNLLHHFSLLKEVKERHINNKDKLSNNWFETSELQDDFD</sequence>
<evidence type="ECO:0000313" key="2">
    <source>
        <dbReference type="Proteomes" id="UP000789920"/>
    </source>
</evidence>
<evidence type="ECO:0000313" key="1">
    <source>
        <dbReference type="EMBL" id="CAG8712077.1"/>
    </source>
</evidence>